<gene>
    <name evidence="7" type="ORF">BU26DRAFT_595799</name>
</gene>
<evidence type="ECO:0000256" key="1">
    <source>
        <dbReference type="ARBA" id="ARBA00022723"/>
    </source>
</evidence>
<dbReference type="InterPro" id="IPR013083">
    <property type="entry name" value="Znf_RING/FYVE/PHD"/>
</dbReference>
<keyword evidence="2 4" id="KW-0863">Zinc-finger</keyword>
<feature type="compositionally biased region" description="Polar residues" evidence="5">
    <location>
        <begin position="45"/>
        <end position="54"/>
    </location>
</feature>
<dbReference type="Proteomes" id="UP000800094">
    <property type="component" value="Unassembled WGS sequence"/>
</dbReference>
<dbReference type="PROSITE" id="PS50089">
    <property type="entry name" value="ZF_RING_2"/>
    <property type="match status" value="1"/>
</dbReference>
<feature type="region of interest" description="Disordered" evidence="5">
    <location>
        <begin position="231"/>
        <end position="284"/>
    </location>
</feature>
<keyword evidence="1" id="KW-0479">Metal-binding</keyword>
<accession>A0A6A6IEL1</accession>
<feature type="compositionally biased region" description="Basic and acidic residues" evidence="5">
    <location>
        <begin position="261"/>
        <end position="272"/>
    </location>
</feature>
<feature type="compositionally biased region" description="Acidic residues" evidence="5">
    <location>
        <begin position="232"/>
        <end position="260"/>
    </location>
</feature>
<evidence type="ECO:0000313" key="8">
    <source>
        <dbReference type="Proteomes" id="UP000800094"/>
    </source>
</evidence>
<feature type="domain" description="RING-type" evidence="6">
    <location>
        <begin position="119"/>
        <end position="153"/>
    </location>
</feature>
<dbReference type="InterPro" id="IPR018957">
    <property type="entry name" value="Znf_C3HC4_RING-type"/>
</dbReference>
<dbReference type="InterPro" id="IPR001841">
    <property type="entry name" value="Znf_RING"/>
</dbReference>
<sequence>MDEPSPKPPPYSSKEDLIANGLQDFSPNGELECPICRELIIAGTPTPSTLNDSPLPTPSESEDPFQESDNRDEPSSTAEQHVGPDIAHIEPQQSQHPTPPHPSTTSTTASIPGNQHAPNPETAVLLPCAHVFGLTCLLTWLSAPTGNRCPTCNQTLFPLHKLTVRLREPTRAMRAAFAEVVETLLGDPETAAVIRRNLMSGWTRALMRELALAVYGNVNEGWEVEYVYEGGGEGEEEEDGDGVYADDMDEDEDEEDEEDGDGRGEVEYEDRGVQTVEDEDEFTS</sequence>
<dbReference type="Pfam" id="PF00097">
    <property type="entry name" value="zf-C3HC4"/>
    <property type="match status" value="1"/>
</dbReference>
<evidence type="ECO:0000256" key="5">
    <source>
        <dbReference type="SAM" id="MobiDB-lite"/>
    </source>
</evidence>
<dbReference type="SUPFAM" id="SSF57850">
    <property type="entry name" value="RING/U-box"/>
    <property type="match status" value="1"/>
</dbReference>
<evidence type="ECO:0000256" key="3">
    <source>
        <dbReference type="ARBA" id="ARBA00022833"/>
    </source>
</evidence>
<keyword evidence="8" id="KW-1185">Reference proteome</keyword>
<evidence type="ECO:0000256" key="2">
    <source>
        <dbReference type="ARBA" id="ARBA00022771"/>
    </source>
</evidence>
<proteinExistence type="predicted"/>
<dbReference type="Gene3D" id="3.30.40.10">
    <property type="entry name" value="Zinc/RING finger domain, C3HC4 (zinc finger)"/>
    <property type="match status" value="1"/>
</dbReference>
<dbReference type="GeneID" id="54588282"/>
<reference evidence="7" key="1">
    <citation type="journal article" date="2020" name="Stud. Mycol.">
        <title>101 Dothideomycetes genomes: a test case for predicting lifestyles and emergence of pathogens.</title>
        <authorList>
            <person name="Haridas S."/>
            <person name="Albert R."/>
            <person name="Binder M."/>
            <person name="Bloem J."/>
            <person name="Labutti K."/>
            <person name="Salamov A."/>
            <person name="Andreopoulos B."/>
            <person name="Baker S."/>
            <person name="Barry K."/>
            <person name="Bills G."/>
            <person name="Bluhm B."/>
            <person name="Cannon C."/>
            <person name="Castanera R."/>
            <person name="Culley D."/>
            <person name="Daum C."/>
            <person name="Ezra D."/>
            <person name="Gonzalez J."/>
            <person name="Henrissat B."/>
            <person name="Kuo A."/>
            <person name="Liang C."/>
            <person name="Lipzen A."/>
            <person name="Lutzoni F."/>
            <person name="Magnuson J."/>
            <person name="Mondo S."/>
            <person name="Nolan M."/>
            <person name="Ohm R."/>
            <person name="Pangilinan J."/>
            <person name="Park H.-J."/>
            <person name="Ramirez L."/>
            <person name="Alfaro M."/>
            <person name="Sun H."/>
            <person name="Tritt A."/>
            <person name="Yoshinaga Y."/>
            <person name="Zwiers L.-H."/>
            <person name="Turgeon B."/>
            <person name="Goodwin S."/>
            <person name="Spatafora J."/>
            <person name="Crous P."/>
            <person name="Grigoriev I."/>
        </authorList>
    </citation>
    <scope>NUCLEOTIDE SEQUENCE</scope>
    <source>
        <strain evidence="7">CBS 122368</strain>
    </source>
</reference>
<feature type="compositionally biased region" description="Pro residues" evidence="5">
    <location>
        <begin position="1"/>
        <end position="11"/>
    </location>
</feature>
<name>A0A6A6IEL1_9PLEO</name>
<feature type="region of interest" description="Disordered" evidence="5">
    <location>
        <begin position="1"/>
        <end position="30"/>
    </location>
</feature>
<dbReference type="OrthoDB" id="8062037at2759"/>
<dbReference type="EMBL" id="ML987196">
    <property type="protein sequence ID" value="KAF2247980.1"/>
    <property type="molecule type" value="Genomic_DNA"/>
</dbReference>
<protein>
    <recommendedName>
        <fullName evidence="6">RING-type domain-containing protein</fullName>
    </recommendedName>
</protein>
<dbReference type="RefSeq" id="XP_033682984.1">
    <property type="nucleotide sequence ID" value="XM_033834952.1"/>
</dbReference>
<evidence type="ECO:0000313" key="7">
    <source>
        <dbReference type="EMBL" id="KAF2247980.1"/>
    </source>
</evidence>
<evidence type="ECO:0000256" key="4">
    <source>
        <dbReference type="PROSITE-ProRule" id="PRU00175"/>
    </source>
</evidence>
<feature type="region of interest" description="Disordered" evidence="5">
    <location>
        <begin position="44"/>
        <end position="118"/>
    </location>
</feature>
<keyword evidence="3" id="KW-0862">Zinc</keyword>
<dbReference type="AlphaFoldDB" id="A0A6A6IEL1"/>
<evidence type="ECO:0000259" key="6">
    <source>
        <dbReference type="PROSITE" id="PS50089"/>
    </source>
</evidence>
<dbReference type="GO" id="GO:0008270">
    <property type="term" value="F:zinc ion binding"/>
    <property type="evidence" value="ECO:0007669"/>
    <property type="project" value="UniProtKB-KW"/>
</dbReference>
<organism evidence="7 8">
    <name type="scientific">Trematosphaeria pertusa</name>
    <dbReference type="NCBI Taxonomy" id="390896"/>
    <lineage>
        <taxon>Eukaryota</taxon>
        <taxon>Fungi</taxon>
        <taxon>Dikarya</taxon>
        <taxon>Ascomycota</taxon>
        <taxon>Pezizomycotina</taxon>
        <taxon>Dothideomycetes</taxon>
        <taxon>Pleosporomycetidae</taxon>
        <taxon>Pleosporales</taxon>
        <taxon>Massarineae</taxon>
        <taxon>Trematosphaeriaceae</taxon>
        <taxon>Trematosphaeria</taxon>
    </lineage>
</organism>